<dbReference type="Proteomes" id="UP000045706">
    <property type="component" value="Unassembled WGS sequence"/>
</dbReference>
<reference evidence="3 4" key="1">
    <citation type="submission" date="2015-05" db="EMBL/GenBank/DDBJ databases">
        <authorList>
            <person name="Fogelqvist Johan"/>
        </authorList>
    </citation>
    <scope>NUCLEOTIDE SEQUENCE [LARGE SCALE GENOMIC DNA]</scope>
    <source>
        <strain evidence="2">VL1</strain>
        <strain evidence="1">VL2</strain>
    </source>
</reference>
<gene>
    <name evidence="2" type="ORF">BN1708_014747</name>
    <name evidence="1" type="ORF">BN1723_011986</name>
</gene>
<accession>A0A0G4LZ18</accession>
<evidence type="ECO:0000313" key="2">
    <source>
        <dbReference type="EMBL" id="CRK27286.1"/>
    </source>
</evidence>
<dbReference type="EMBL" id="CVQH01020352">
    <property type="protein sequence ID" value="CRK27286.1"/>
    <property type="molecule type" value="Genomic_DNA"/>
</dbReference>
<dbReference type="EMBL" id="CVQI01010446">
    <property type="protein sequence ID" value="CRK19851.1"/>
    <property type="molecule type" value="Genomic_DNA"/>
</dbReference>
<dbReference type="AlphaFoldDB" id="A0A0G4LZ18"/>
<organism evidence="2 3">
    <name type="scientific">Verticillium longisporum</name>
    <name type="common">Verticillium dahliae var. longisporum</name>
    <dbReference type="NCBI Taxonomy" id="100787"/>
    <lineage>
        <taxon>Eukaryota</taxon>
        <taxon>Fungi</taxon>
        <taxon>Dikarya</taxon>
        <taxon>Ascomycota</taxon>
        <taxon>Pezizomycotina</taxon>
        <taxon>Sordariomycetes</taxon>
        <taxon>Hypocreomycetidae</taxon>
        <taxon>Glomerellales</taxon>
        <taxon>Plectosphaerellaceae</taxon>
        <taxon>Verticillium</taxon>
    </lineage>
</organism>
<protein>
    <submittedName>
        <fullName evidence="2">Uncharacterized protein</fullName>
    </submittedName>
</protein>
<name>A0A0G4LZ18_VERLO</name>
<proteinExistence type="predicted"/>
<evidence type="ECO:0000313" key="4">
    <source>
        <dbReference type="Proteomes" id="UP000045706"/>
    </source>
</evidence>
<dbReference type="Proteomes" id="UP000044602">
    <property type="component" value="Unassembled WGS sequence"/>
</dbReference>
<evidence type="ECO:0000313" key="3">
    <source>
        <dbReference type="Proteomes" id="UP000044602"/>
    </source>
</evidence>
<keyword evidence="3" id="KW-1185">Reference proteome</keyword>
<evidence type="ECO:0000313" key="1">
    <source>
        <dbReference type="EMBL" id="CRK19851.1"/>
    </source>
</evidence>
<sequence>MPSHLEIHPLSDQQKDELIRVLPNIKSLLVPVDDRHDMHGDARKLKDSVAHFMELFNYREKVGGDAQVNCVRIRKEATLPINNPPRIFVPIEVSEESSIGEQKVDFGCYVYVTESVKICPSLTYLGLRRT</sequence>